<feature type="compositionally biased region" description="Polar residues" evidence="1">
    <location>
        <begin position="65"/>
        <end position="87"/>
    </location>
</feature>
<dbReference type="AlphaFoldDB" id="A0A0K6S832"/>
<feature type="region of interest" description="Disordered" evidence="1">
    <location>
        <begin position="369"/>
        <end position="455"/>
    </location>
</feature>
<feature type="region of interest" description="Disordered" evidence="1">
    <location>
        <begin position="240"/>
        <end position="351"/>
    </location>
</feature>
<feature type="region of interest" description="Disordered" evidence="1">
    <location>
        <begin position="607"/>
        <end position="631"/>
    </location>
</feature>
<dbReference type="EMBL" id="CDMZ01001664">
    <property type="protein sequence ID" value="CUC09787.1"/>
    <property type="molecule type" value="Genomic_DNA"/>
</dbReference>
<feature type="compositionally biased region" description="Basic and acidic residues" evidence="1">
    <location>
        <begin position="369"/>
        <end position="386"/>
    </location>
</feature>
<feature type="compositionally biased region" description="Polar residues" evidence="1">
    <location>
        <begin position="423"/>
        <end position="434"/>
    </location>
</feature>
<evidence type="ECO:0000313" key="2">
    <source>
        <dbReference type="EMBL" id="CUC09787.1"/>
    </source>
</evidence>
<feature type="compositionally biased region" description="Basic and acidic residues" evidence="1">
    <location>
        <begin position="268"/>
        <end position="281"/>
    </location>
</feature>
<feature type="compositionally biased region" description="Acidic residues" evidence="1">
    <location>
        <begin position="258"/>
        <end position="267"/>
    </location>
</feature>
<evidence type="ECO:0000256" key="1">
    <source>
        <dbReference type="SAM" id="MobiDB-lite"/>
    </source>
</evidence>
<accession>A0A0K6S832</accession>
<feature type="region of interest" description="Disordered" evidence="1">
    <location>
        <begin position="52"/>
        <end position="99"/>
    </location>
</feature>
<feature type="compositionally biased region" description="Polar residues" evidence="1">
    <location>
        <begin position="398"/>
        <end position="407"/>
    </location>
</feature>
<gene>
    <name evidence="2" type="ORF">Cvel_23829.t2.CR1</name>
</gene>
<protein>
    <submittedName>
        <fullName evidence="2">Uncharacterized protein</fullName>
    </submittedName>
</protein>
<reference evidence="2" key="1">
    <citation type="submission" date="2014-11" db="EMBL/GenBank/DDBJ databases">
        <title>Molecular phylogeny of cliff fern family Woodsiaceae with morphological implications.</title>
        <authorList>
            <person name="Shao Y.-Z."/>
            <person name="Wei R."/>
            <person name="Zhang X.-C."/>
        </authorList>
    </citation>
    <scope>NUCLEOTIDE SEQUENCE</scope>
</reference>
<feature type="region of interest" description="Disordered" evidence="1">
    <location>
        <begin position="763"/>
        <end position="812"/>
    </location>
</feature>
<feature type="region of interest" description="Disordered" evidence="1">
    <location>
        <begin position="652"/>
        <end position="726"/>
    </location>
</feature>
<name>A0A0K6S832_9ALVE</name>
<feature type="compositionally biased region" description="Basic and acidic residues" evidence="1">
    <location>
        <begin position="781"/>
        <end position="807"/>
    </location>
</feature>
<dbReference type="VEuPathDB" id="CryptoDB:Cvel_23829"/>
<proteinExistence type="predicted"/>
<organism evidence="2">
    <name type="scientific">Chromera velia CCMP2878</name>
    <dbReference type="NCBI Taxonomy" id="1169474"/>
    <lineage>
        <taxon>Eukaryota</taxon>
        <taxon>Sar</taxon>
        <taxon>Alveolata</taxon>
        <taxon>Colpodellida</taxon>
        <taxon>Chromeraceae</taxon>
        <taxon>Chromera</taxon>
    </lineage>
</organism>
<sequence>MVDRSADVRDHCNPLTFSDIASVEDRRTSPLAVQTPSSSKIPLQCNRKSFSRTNTTTCTTKGVHPSNSSAPTRTHTRQSFLEQSQHNEQPEESHRGPTITSASLRGLLSSGRQELSGAFPSLLFSALDSQPSVEQEKAGQGQTPTRTLREEFRPFSAPLACTVDPNSTRENDGKSGTEAFAAFCNPALCGPEKPAPLFEERACLRDLPTFKWTPPSSTNHAQAAVRFPPRLSMSDFHFASRIEGQRGQSSGGLPRTAEEEEEEEEEKEAQTEREQEEREFPDLSPSEQLWERLQTDEDAIPLRMRASQQEGLSLSERGRGTFGFEELGGEGGHTGTDREREGKGFGAEEDPSFWAVAEALKREREARHALEEETRLLREERDDLRKRAASRGAPMPAPNQTQQQQPGSALGGLQSHDAPPCTTGDSFVHQTDLSRPSGEEASWEPREVQSRGHGGACVKLQETEEEQKKGRHGSLKNTQILNEATSGNVEGRGKEGADAVSNIIPPTVQVQVPPLLLPKDKGQKNERNVLDLPKQDKRSCAHFLRLREALVDCVCGLVRALAASAAVETERQGASEENRRKSAEGLAEMRRLLPTLESCRSCWSARTQNTQQTRSGRKGFEFSPSALGDHSDDVNVPLKKMVSLLQSNLLDLNGPGEGRTPEGAHLKPSPNVEGNVPAETCGKVEDKQTKKNTGAIGGGEILSRRDHPPDPPQPQSAASRIRRNASKACSEAEGAGFGGGHFVSACPDSGRASRRRLQLCSLEQVKRPEEQTPSSLHPHPKKEGQEEMNSTREGREDENENRKASGKEKKRTFSPVLPVPLCSSDSGRETVQRFNQLAAAFGAEVEKFALGDRDSSQLENELKDLRHTDRLSLKQTVGKEKREEKTKGEKGGYEFVSRSNIKGDEAVSHSPSHLPLSDERVTNVLPAPGSLLWVEPRKVSGKFGDLSGSYRLAVRAGGQTFISVPTRPTAAQSTDGGATTDAQLRLEFPEPIVLPSSALSSLTPSELTLSVLLQGPPLCAASLPHLKSRVFYCEVEAISGLQGVVADSRNPSPRYFVEGFMTFAEDDRRLWEIQNRHTAPAPSAAAKPRADLWSLYSRTASRSNSSAFWQRGQGRLIGDPVPGPDGRLSKKKSVLILRVLLEDGVEDSGTRNGSTTSLVGWTAVRCTSLSWEQATTLTLLPEFSKEQVRTENERHTGGVGQIRIRAEWRTAGDAYLPGKDLVVASGSVSLGDLLCQTIANGRGADVQCTLLKSGLAPATSGEEATDPALVAHLRLALGKD</sequence>